<organism evidence="2 3">
    <name type="scientific">Xanthocytophaga flava</name>
    <dbReference type="NCBI Taxonomy" id="3048013"/>
    <lineage>
        <taxon>Bacteria</taxon>
        <taxon>Pseudomonadati</taxon>
        <taxon>Bacteroidota</taxon>
        <taxon>Cytophagia</taxon>
        <taxon>Cytophagales</taxon>
        <taxon>Rhodocytophagaceae</taxon>
        <taxon>Xanthocytophaga</taxon>
    </lineage>
</organism>
<evidence type="ECO:0000313" key="2">
    <source>
        <dbReference type="EMBL" id="MDJ1485251.1"/>
    </source>
</evidence>
<dbReference type="RefSeq" id="WP_313987548.1">
    <property type="nucleotide sequence ID" value="NZ_JASJOS010000019.1"/>
</dbReference>
<accession>A0AAE3UA80</accession>
<protein>
    <submittedName>
        <fullName evidence="2">tRNA(His) guanylyltransferase Thg1 family protein</fullName>
    </submittedName>
</protein>
<reference evidence="2" key="1">
    <citation type="submission" date="2023-05" db="EMBL/GenBank/DDBJ databases">
        <authorList>
            <person name="Zhang X."/>
        </authorList>
    </citation>
    <scope>NUCLEOTIDE SEQUENCE</scope>
    <source>
        <strain evidence="2">YF14B1</strain>
    </source>
</reference>
<dbReference type="GO" id="GO:0000287">
    <property type="term" value="F:magnesium ion binding"/>
    <property type="evidence" value="ECO:0007669"/>
    <property type="project" value="InterPro"/>
</dbReference>
<feature type="domain" description="tRNAHis guanylyltransferase catalytic" evidence="1">
    <location>
        <begin position="8"/>
        <end position="133"/>
    </location>
</feature>
<evidence type="ECO:0000313" key="3">
    <source>
        <dbReference type="Proteomes" id="UP001241110"/>
    </source>
</evidence>
<proteinExistence type="predicted"/>
<sequence length="239" mass="27845">MKDNLGDRMKMYYEDRTRFALPRRTYTIIRIDGKAFHTYTRGLARPFDDQFMQDMDVTASFLCANIQGARFAYVQSDEISIALTDFDKLTTAAWFDGNIQKMVSISASLATAKFNELRPGKLAYFDSRVFTIPFQIEVENYFIWRQQDATRNSISNVAQSLYTHKELTNKSSDQKQELIFQKGINWNDYAPRYKRGRIITKESFEKQGALRNRWTVSDVPVFTQDRAFLQNLLTPVATE</sequence>
<evidence type="ECO:0000259" key="1">
    <source>
        <dbReference type="Pfam" id="PF04446"/>
    </source>
</evidence>
<dbReference type="Pfam" id="PF04446">
    <property type="entry name" value="Thg1"/>
    <property type="match status" value="1"/>
</dbReference>
<comment type="caution">
    <text evidence="2">The sequence shown here is derived from an EMBL/GenBank/DDBJ whole genome shotgun (WGS) entry which is preliminary data.</text>
</comment>
<dbReference type="AlphaFoldDB" id="A0AAE3UA80"/>
<dbReference type="GO" id="GO:0006400">
    <property type="term" value="P:tRNA modification"/>
    <property type="evidence" value="ECO:0007669"/>
    <property type="project" value="InterPro"/>
</dbReference>
<name>A0AAE3UA80_9BACT</name>
<dbReference type="InterPro" id="IPR007537">
    <property type="entry name" value="tRNAHis_GuaTrfase_Thg1"/>
</dbReference>
<gene>
    <name evidence="2" type="ORF">QNI16_32465</name>
</gene>
<dbReference type="GO" id="GO:0008193">
    <property type="term" value="F:tRNA guanylyltransferase activity"/>
    <property type="evidence" value="ECO:0007669"/>
    <property type="project" value="InterPro"/>
</dbReference>
<dbReference type="InterPro" id="IPR024956">
    <property type="entry name" value="tRNAHis_GuaTrfase_cat"/>
</dbReference>
<dbReference type="EMBL" id="JASJOS010000019">
    <property type="protein sequence ID" value="MDJ1485251.1"/>
    <property type="molecule type" value="Genomic_DNA"/>
</dbReference>
<keyword evidence="2" id="KW-0808">Transferase</keyword>
<dbReference type="PANTHER" id="PTHR12729:SF1">
    <property type="entry name" value="TRNAHIS GUANYLYLTRANSFERASE CATALYTIC DOMAIN-CONTAINING PROTEIN"/>
    <property type="match status" value="1"/>
</dbReference>
<dbReference type="InterPro" id="IPR038469">
    <property type="entry name" value="tRNAHis_GuaTrfase_Thg1_sf"/>
</dbReference>
<keyword evidence="2" id="KW-0548">Nucleotidyltransferase</keyword>
<dbReference type="Proteomes" id="UP001241110">
    <property type="component" value="Unassembled WGS sequence"/>
</dbReference>
<dbReference type="PANTHER" id="PTHR12729">
    <property type="entry name" value="TRNA(HIS) GUANYLYLTRANSFERASE-RELATED"/>
    <property type="match status" value="1"/>
</dbReference>
<dbReference type="Gene3D" id="3.30.70.3000">
    <property type="match status" value="1"/>
</dbReference>